<gene>
    <name evidence="3" type="ORF">A142_06685</name>
</gene>
<dbReference type="InterPro" id="IPR012337">
    <property type="entry name" value="RNaseH-like_sf"/>
</dbReference>
<organism evidence="3 4">
    <name type="scientific">Vibrio splendidus 12E03</name>
    <dbReference type="NCBI Taxonomy" id="1191305"/>
    <lineage>
        <taxon>Bacteria</taxon>
        <taxon>Pseudomonadati</taxon>
        <taxon>Pseudomonadota</taxon>
        <taxon>Gammaproteobacteria</taxon>
        <taxon>Vibrionales</taxon>
        <taxon>Vibrionaceae</taxon>
        <taxon>Vibrio</taxon>
    </lineage>
</organism>
<dbReference type="GO" id="GO:0003676">
    <property type="term" value="F:nucleic acid binding"/>
    <property type="evidence" value="ECO:0007669"/>
    <property type="project" value="InterPro"/>
</dbReference>
<evidence type="ECO:0000259" key="2">
    <source>
        <dbReference type="PROSITE" id="PS50994"/>
    </source>
</evidence>
<proteinExistence type="predicted"/>
<comment type="caution">
    <text evidence="3">The sequence shown here is derived from an EMBL/GenBank/DDBJ whole genome shotgun (WGS) entry which is preliminary data.</text>
</comment>
<name>A0A1E5FNW7_VIBSP</name>
<dbReference type="SUPFAM" id="SSF53098">
    <property type="entry name" value="Ribonuclease H-like"/>
    <property type="match status" value="1"/>
</dbReference>
<feature type="domain" description="Integrase catalytic" evidence="2">
    <location>
        <begin position="1"/>
        <end position="124"/>
    </location>
</feature>
<dbReference type="AlphaFoldDB" id="A0A1E5FNW7"/>
<evidence type="ECO:0000256" key="1">
    <source>
        <dbReference type="SAM" id="MobiDB-lite"/>
    </source>
</evidence>
<dbReference type="InterPro" id="IPR001584">
    <property type="entry name" value="Integrase_cat-core"/>
</dbReference>
<dbReference type="PROSITE" id="PS50994">
    <property type="entry name" value="INTEGRASE"/>
    <property type="match status" value="1"/>
</dbReference>
<dbReference type="PANTHER" id="PTHR35004">
    <property type="entry name" value="TRANSPOSASE RV3428C-RELATED"/>
    <property type="match status" value="1"/>
</dbReference>
<dbReference type="GO" id="GO:0015074">
    <property type="term" value="P:DNA integration"/>
    <property type="evidence" value="ECO:0007669"/>
    <property type="project" value="InterPro"/>
</dbReference>
<feature type="region of interest" description="Disordered" evidence="1">
    <location>
        <begin position="220"/>
        <end position="243"/>
    </location>
</feature>
<protein>
    <recommendedName>
        <fullName evidence="2">Integrase catalytic domain-containing protein</fullName>
    </recommendedName>
</protein>
<evidence type="ECO:0000313" key="3">
    <source>
        <dbReference type="EMBL" id="OEF91669.1"/>
    </source>
</evidence>
<dbReference type="Proteomes" id="UP000094802">
    <property type="component" value="Unassembled WGS sequence"/>
</dbReference>
<evidence type="ECO:0000313" key="4">
    <source>
        <dbReference type="Proteomes" id="UP000094802"/>
    </source>
</evidence>
<dbReference type="EMBL" id="AJZD02000209">
    <property type="protein sequence ID" value="OEF91669.1"/>
    <property type="molecule type" value="Genomic_DNA"/>
</dbReference>
<dbReference type="Gene3D" id="3.30.420.10">
    <property type="entry name" value="Ribonuclease H-like superfamily/Ribonuclease H"/>
    <property type="match status" value="1"/>
</dbReference>
<sequence length="243" mass="28214">METLQDYLKNHGRPIVLYSDKHSIFRISLPNCDGELTQFTRAMKTLEIEPIHANSPQAKSRVERANGVLQDRLVKELRLEGINDMETANSYLPTFIAKYNQRFATAAHNSDDAHRPVLHTEEELDLVFRLHHIRKLSKNLTFQFRNCEYQIVEEGRGYRLRGSTITICESFDGDLTILSEGRELKWHKFIDGPDSLPLDDEKSVHHTVEKAKEKILYSSKFGHKPKVDHPWKSRTKPRVSPIR</sequence>
<dbReference type="OrthoDB" id="5655881at2"/>
<dbReference type="PANTHER" id="PTHR35004:SF7">
    <property type="entry name" value="INTEGRASE PROTEIN"/>
    <property type="match status" value="1"/>
</dbReference>
<reference evidence="3 4" key="1">
    <citation type="journal article" date="2012" name="Science">
        <title>Ecological populations of bacteria act as socially cohesive units of antibiotic production and resistance.</title>
        <authorList>
            <person name="Cordero O.X."/>
            <person name="Wildschutte H."/>
            <person name="Kirkup B."/>
            <person name="Proehl S."/>
            <person name="Ngo L."/>
            <person name="Hussain F."/>
            <person name="Le Roux F."/>
            <person name="Mincer T."/>
            <person name="Polz M.F."/>
        </authorList>
    </citation>
    <scope>NUCLEOTIDE SEQUENCE [LARGE SCALE GENOMIC DNA]</scope>
    <source>
        <strain evidence="3 4">12E03</strain>
    </source>
</reference>
<dbReference type="InterPro" id="IPR036397">
    <property type="entry name" value="RNaseH_sf"/>
</dbReference>
<accession>A0A1E5FNW7</accession>